<dbReference type="EMBL" id="JEMA01000323">
    <property type="protein sequence ID" value="KYF71606.1"/>
    <property type="molecule type" value="Genomic_DNA"/>
</dbReference>
<feature type="transmembrane region" description="Helical" evidence="5">
    <location>
        <begin position="343"/>
        <end position="373"/>
    </location>
</feature>
<dbReference type="Gene3D" id="3.30.750.24">
    <property type="entry name" value="STAS domain"/>
    <property type="match status" value="1"/>
</dbReference>
<dbReference type="InterPro" id="IPR011547">
    <property type="entry name" value="SLC26A/SulP_dom"/>
</dbReference>
<dbReference type="AlphaFoldDB" id="A0A150QVD9"/>
<dbReference type="NCBIfam" id="NF008660">
    <property type="entry name" value="PRK11660.1"/>
    <property type="match status" value="1"/>
</dbReference>
<dbReference type="CDD" id="cd07042">
    <property type="entry name" value="STAS_SulP_like_sulfate_transporter"/>
    <property type="match status" value="1"/>
</dbReference>
<dbReference type="Pfam" id="PF00916">
    <property type="entry name" value="Sulfate_transp"/>
    <property type="match status" value="1"/>
</dbReference>
<sequence>MATALRRSFARGYGLAELQADLLAGTVVGVVALPLSMALAIAVGAPPQHGLYTAIVAGALVALLGGCKFQVTGPTAAFVVILAPIVTKHGLSGLMTAGLMAGVMLVIMGLARLGQLIQYIPHPVTTGFTAGIATVIATLQVKDILGLSTGALPEHFTDKVAALWAARGTASLFELGVAASTLALLLLVPRIVKKVPAPLIAISVVSLAGMVIAEVYPVFSVATIGSRFRTTIDGVEVAGIPSILPVPSLPWGDGLSYELVRDLLPSAFAIAMLGAIESLLSAVIADGMTGTKHDPDAELVGLGVGNIVAPLFGGIAATGALARTATNIRAGARSPIASVTHALVILLSILFLAPLVAYVPMASLAALLLLVAWNMSELHHVVRIVRLAPKSDVFVLLSCYGLTVILDMVVAVSAGVVLAAILFMRRMAELTGSRTVLDSSEDSDAIQLPKRVALYEVNGPLFFGAAQKAMDALHSIRGDSYEVMVLHLGKVPVIDSTGFVALENALDGLARRHKTVILAGPLPRPREIFDRARLHEEKPYRVYVAEDLDAAIRLAGELVRA</sequence>
<feature type="transmembrane region" description="Helical" evidence="5">
    <location>
        <begin position="91"/>
        <end position="111"/>
    </location>
</feature>
<comment type="caution">
    <text evidence="7">The sequence shown here is derived from an EMBL/GenBank/DDBJ whole genome shotgun (WGS) entry which is preliminary data.</text>
</comment>
<feature type="transmembrane region" description="Helical" evidence="5">
    <location>
        <begin position="199"/>
        <end position="219"/>
    </location>
</feature>
<dbReference type="InterPro" id="IPR036513">
    <property type="entry name" value="STAS_dom_sf"/>
</dbReference>
<dbReference type="SUPFAM" id="SSF52091">
    <property type="entry name" value="SpoIIaa-like"/>
    <property type="match status" value="1"/>
</dbReference>
<dbReference type="GO" id="GO:0016020">
    <property type="term" value="C:membrane"/>
    <property type="evidence" value="ECO:0007669"/>
    <property type="project" value="UniProtKB-SubCell"/>
</dbReference>
<evidence type="ECO:0000256" key="2">
    <source>
        <dbReference type="ARBA" id="ARBA00022692"/>
    </source>
</evidence>
<evidence type="ECO:0000313" key="8">
    <source>
        <dbReference type="Proteomes" id="UP000075260"/>
    </source>
</evidence>
<feature type="transmembrane region" description="Helical" evidence="5">
    <location>
        <begin position="393"/>
        <end position="424"/>
    </location>
</feature>
<keyword evidence="4 5" id="KW-0472">Membrane</keyword>
<feature type="transmembrane region" description="Helical" evidence="5">
    <location>
        <begin position="22"/>
        <end position="43"/>
    </location>
</feature>
<dbReference type="Proteomes" id="UP000075260">
    <property type="component" value="Unassembled WGS sequence"/>
</dbReference>
<evidence type="ECO:0000259" key="6">
    <source>
        <dbReference type="PROSITE" id="PS50801"/>
    </source>
</evidence>
<evidence type="ECO:0000313" key="7">
    <source>
        <dbReference type="EMBL" id="KYF71606.1"/>
    </source>
</evidence>
<feature type="transmembrane region" description="Helical" evidence="5">
    <location>
        <begin position="123"/>
        <end position="141"/>
    </location>
</feature>
<dbReference type="InterPro" id="IPR001902">
    <property type="entry name" value="SLC26A/SulP_fam"/>
</dbReference>
<organism evidence="7 8">
    <name type="scientific">Sorangium cellulosum</name>
    <name type="common">Polyangium cellulosum</name>
    <dbReference type="NCBI Taxonomy" id="56"/>
    <lineage>
        <taxon>Bacteria</taxon>
        <taxon>Pseudomonadati</taxon>
        <taxon>Myxococcota</taxon>
        <taxon>Polyangia</taxon>
        <taxon>Polyangiales</taxon>
        <taxon>Polyangiaceae</taxon>
        <taxon>Sorangium</taxon>
    </lineage>
</organism>
<proteinExistence type="predicted"/>
<protein>
    <submittedName>
        <fullName evidence="7">Transporter</fullName>
    </submittedName>
</protein>
<keyword evidence="3 5" id="KW-1133">Transmembrane helix</keyword>
<keyword evidence="2 5" id="KW-0812">Transmembrane</keyword>
<accession>A0A150QVD9</accession>
<feature type="domain" description="STAS" evidence="6">
    <location>
        <begin position="442"/>
        <end position="555"/>
    </location>
</feature>
<feature type="transmembrane region" description="Helical" evidence="5">
    <location>
        <begin position="50"/>
        <end position="71"/>
    </location>
</feature>
<dbReference type="Pfam" id="PF01740">
    <property type="entry name" value="STAS"/>
    <property type="match status" value="1"/>
</dbReference>
<gene>
    <name evidence="7" type="ORF">BE15_40335</name>
</gene>
<evidence type="ECO:0000256" key="5">
    <source>
        <dbReference type="SAM" id="Phobius"/>
    </source>
</evidence>
<name>A0A150QVD9_SORCE</name>
<evidence type="ECO:0000256" key="3">
    <source>
        <dbReference type="ARBA" id="ARBA00022989"/>
    </source>
</evidence>
<dbReference type="InterPro" id="IPR002645">
    <property type="entry name" value="STAS_dom"/>
</dbReference>
<comment type="subcellular location">
    <subcellularLocation>
        <location evidence="1">Membrane</location>
        <topology evidence="1">Multi-pass membrane protein</topology>
    </subcellularLocation>
</comment>
<reference evidence="7 8" key="1">
    <citation type="submission" date="2014-02" db="EMBL/GenBank/DDBJ databases">
        <title>The small core and large imbalanced accessory genome model reveals a collaborative survival strategy of Sorangium cellulosum strains in nature.</title>
        <authorList>
            <person name="Han K."/>
            <person name="Peng R."/>
            <person name="Blom J."/>
            <person name="Li Y.-Z."/>
        </authorList>
    </citation>
    <scope>NUCLEOTIDE SEQUENCE [LARGE SCALE GENOMIC DNA]</scope>
    <source>
        <strain evidence="7 8">So0008-312</strain>
    </source>
</reference>
<feature type="transmembrane region" description="Helical" evidence="5">
    <location>
        <begin position="161"/>
        <end position="187"/>
    </location>
</feature>
<dbReference type="PROSITE" id="PS50801">
    <property type="entry name" value="STAS"/>
    <property type="match status" value="1"/>
</dbReference>
<dbReference type="OrthoDB" id="9771198at2"/>
<evidence type="ECO:0000256" key="4">
    <source>
        <dbReference type="ARBA" id="ARBA00023136"/>
    </source>
</evidence>
<dbReference type="PANTHER" id="PTHR11814">
    <property type="entry name" value="SULFATE TRANSPORTER"/>
    <property type="match status" value="1"/>
</dbReference>
<dbReference type="GO" id="GO:0055085">
    <property type="term" value="P:transmembrane transport"/>
    <property type="evidence" value="ECO:0007669"/>
    <property type="project" value="InterPro"/>
</dbReference>
<evidence type="ECO:0000256" key="1">
    <source>
        <dbReference type="ARBA" id="ARBA00004141"/>
    </source>
</evidence>
<feature type="transmembrane region" description="Helical" evidence="5">
    <location>
        <begin position="263"/>
        <end position="285"/>
    </location>
</feature>